<comment type="similarity">
    <text evidence="1">Belongs to the peptidase C1 family.</text>
</comment>
<proteinExistence type="inferred from homology"/>
<reference evidence="3 4" key="1">
    <citation type="submission" date="2022-05" db="EMBL/GenBank/DDBJ databases">
        <authorList>
            <consortium name="Genoscope - CEA"/>
            <person name="William W."/>
        </authorList>
    </citation>
    <scope>NUCLEOTIDE SEQUENCE [LARGE SCALE GENOMIC DNA]</scope>
</reference>
<dbReference type="SMART" id="SM00645">
    <property type="entry name" value="Pept_C1"/>
    <property type="match status" value="1"/>
</dbReference>
<protein>
    <recommendedName>
        <fullName evidence="2">Peptidase C1A papain C-terminal domain-containing protein</fullName>
    </recommendedName>
</protein>
<gene>
    <name evidence="3" type="ORF">PEVE_00018448</name>
</gene>
<feature type="non-terminal residue" evidence="3">
    <location>
        <position position="1"/>
    </location>
</feature>
<keyword evidence="4" id="KW-1185">Reference proteome</keyword>
<dbReference type="Proteomes" id="UP001159427">
    <property type="component" value="Unassembled WGS sequence"/>
</dbReference>
<dbReference type="InterPro" id="IPR013128">
    <property type="entry name" value="Peptidase_C1A"/>
</dbReference>
<accession>A0ABN8M5I1</accession>
<evidence type="ECO:0000259" key="2">
    <source>
        <dbReference type="SMART" id="SM00645"/>
    </source>
</evidence>
<dbReference type="SUPFAM" id="SSF54001">
    <property type="entry name" value="Cysteine proteinases"/>
    <property type="match status" value="1"/>
</dbReference>
<evidence type="ECO:0000256" key="1">
    <source>
        <dbReference type="ARBA" id="ARBA00008455"/>
    </source>
</evidence>
<dbReference type="Gene3D" id="3.90.70.10">
    <property type="entry name" value="Cysteine proteinases"/>
    <property type="match status" value="1"/>
</dbReference>
<dbReference type="PANTHER" id="PTHR12411">
    <property type="entry name" value="CYSTEINE PROTEASE FAMILY C1-RELATED"/>
    <property type="match status" value="1"/>
</dbReference>
<evidence type="ECO:0000313" key="4">
    <source>
        <dbReference type="Proteomes" id="UP001159427"/>
    </source>
</evidence>
<evidence type="ECO:0000313" key="3">
    <source>
        <dbReference type="EMBL" id="CAH3023198.1"/>
    </source>
</evidence>
<organism evidence="3 4">
    <name type="scientific">Porites evermanni</name>
    <dbReference type="NCBI Taxonomy" id="104178"/>
    <lineage>
        <taxon>Eukaryota</taxon>
        <taxon>Metazoa</taxon>
        <taxon>Cnidaria</taxon>
        <taxon>Anthozoa</taxon>
        <taxon>Hexacorallia</taxon>
        <taxon>Scleractinia</taxon>
        <taxon>Fungiina</taxon>
        <taxon>Poritidae</taxon>
        <taxon>Porites</taxon>
    </lineage>
</organism>
<dbReference type="Pfam" id="PF00112">
    <property type="entry name" value="Peptidase_C1"/>
    <property type="match status" value="1"/>
</dbReference>
<dbReference type="InterPro" id="IPR038765">
    <property type="entry name" value="Papain-like_cys_pep_sf"/>
</dbReference>
<sequence length="195" mass="21902">KTPRPHSYLDPEDMPKELDWRSIPGKGNFASVTRNQHIPRYCGSCWAYGTTSAMSDRINILRNGKWPSNLLSVQNVLDCGKKALSSCHLLRKVVEVEFSAFSWTGRGGFNRCFLLMNDMLFTTGNAGTCHGGGMIGVYDYAYWEGIPSETCNNYQARDGRCTAFNQCGTCTRFGECHAITNYTKWKVSDYGKRSC</sequence>
<comment type="caution">
    <text evidence="3">The sequence shown here is derived from an EMBL/GenBank/DDBJ whole genome shotgun (WGS) entry which is preliminary data.</text>
</comment>
<name>A0ABN8M5I1_9CNID</name>
<dbReference type="InterPro" id="IPR000668">
    <property type="entry name" value="Peptidase_C1A_C"/>
</dbReference>
<dbReference type="EMBL" id="CALNXI010000250">
    <property type="protein sequence ID" value="CAH3023198.1"/>
    <property type="molecule type" value="Genomic_DNA"/>
</dbReference>
<feature type="domain" description="Peptidase C1A papain C-terminal" evidence="2">
    <location>
        <begin position="14"/>
        <end position="180"/>
    </location>
</feature>